<evidence type="ECO:0000256" key="6">
    <source>
        <dbReference type="SAM" id="MobiDB-lite"/>
    </source>
</evidence>
<evidence type="ECO:0000256" key="5">
    <source>
        <dbReference type="ARBA" id="ARBA00023242"/>
    </source>
</evidence>
<evidence type="ECO:0000256" key="3">
    <source>
        <dbReference type="ARBA" id="ARBA00023125"/>
    </source>
</evidence>
<dbReference type="GO" id="GO:0005634">
    <property type="term" value="C:nucleus"/>
    <property type="evidence" value="ECO:0007669"/>
    <property type="project" value="UniProtKB-SubCell"/>
</dbReference>
<sequence length="292" mass="33637">MTKVNGKRKTMDFDPTHEKVSGSNTGSMNNMLKECSTTETAIENPSFEIKMTPSSIQNYRLRIPTEFSREYLNKFKGTATIRVGEDRAMKVKMKFDDIYNRSLVSAGWNKIIIKYKLQTNDVCIFEMIQLQPPSFAVTIIRGEEHPSPKKLKGYKEGKSCDSIAKRKDLGETSRSCPKLHVLEDNSEDNSVTEHNSFEIVVNSSYPYVPNEFMNRHIGCHGKFVELKVEEKCWFVKVNYYPKQSKLYAGWRKFMKECKLETGDICFFELVDENKYVFKVSFGRNNLGDVGSV</sequence>
<dbReference type="SMART" id="SM01019">
    <property type="entry name" value="B3"/>
    <property type="match status" value="2"/>
</dbReference>
<evidence type="ECO:0000256" key="2">
    <source>
        <dbReference type="ARBA" id="ARBA00023015"/>
    </source>
</evidence>
<evidence type="ECO:0000256" key="4">
    <source>
        <dbReference type="ARBA" id="ARBA00023163"/>
    </source>
</evidence>
<comment type="caution">
    <text evidence="8">The sequence shown here is derived from an EMBL/GenBank/DDBJ whole genome shotgun (WGS) entry which is preliminary data.</text>
</comment>
<feature type="domain" description="TF-B3" evidence="7">
    <location>
        <begin position="46"/>
        <end position="143"/>
    </location>
</feature>
<dbReference type="Gene3D" id="2.40.330.10">
    <property type="entry name" value="DNA-binding pseudobarrel domain"/>
    <property type="match status" value="2"/>
</dbReference>
<keyword evidence="3" id="KW-0238">DNA-binding</keyword>
<evidence type="ECO:0000259" key="7">
    <source>
        <dbReference type="PROSITE" id="PS50863"/>
    </source>
</evidence>
<evidence type="ECO:0000313" key="8">
    <source>
        <dbReference type="EMBL" id="KAI5397251.1"/>
    </source>
</evidence>
<protein>
    <recommendedName>
        <fullName evidence="7">TF-B3 domain-containing protein</fullName>
    </recommendedName>
</protein>
<organism evidence="8 9">
    <name type="scientific">Pisum sativum</name>
    <name type="common">Garden pea</name>
    <name type="synonym">Lathyrus oleraceus</name>
    <dbReference type="NCBI Taxonomy" id="3888"/>
    <lineage>
        <taxon>Eukaryota</taxon>
        <taxon>Viridiplantae</taxon>
        <taxon>Streptophyta</taxon>
        <taxon>Embryophyta</taxon>
        <taxon>Tracheophyta</taxon>
        <taxon>Spermatophyta</taxon>
        <taxon>Magnoliopsida</taxon>
        <taxon>eudicotyledons</taxon>
        <taxon>Gunneridae</taxon>
        <taxon>Pentapetalae</taxon>
        <taxon>rosids</taxon>
        <taxon>fabids</taxon>
        <taxon>Fabales</taxon>
        <taxon>Fabaceae</taxon>
        <taxon>Papilionoideae</taxon>
        <taxon>50 kb inversion clade</taxon>
        <taxon>NPAAA clade</taxon>
        <taxon>Hologalegina</taxon>
        <taxon>IRL clade</taxon>
        <taxon>Fabeae</taxon>
        <taxon>Lathyrus</taxon>
    </lineage>
</organism>
<feature type="domain" description="TF-B3" evidence="7">
    <location>
        <begin position="191"/>
        <end position="285"/>
    </location>
</feature>
<evidence type="ECO:0000313" key="9">
    <source>
        <dbReference type="Proteomes" id="UP001058974"/>
    </source>
</evidence>
<keyword evidence="4" id="KW-0804">Transcription</keyword>
<gene>
    <name evidence="8" type="ORF">KIW84_063173</name>
</gene>
<dbReference type="PANTHER" id="PTHR31391:SF164">
    <property type="entry name" value="TF-B3 DOMAIN-CONTAINING PROTEIN"/>
    <property type="match status" value="1"/>
</dbReference>
<dbReference type="InterPro" id="IPR003340">
    <property type="entry name" value="B3_DNA-bd"/>
</dbReference>
<reference evidence="8 9" key="1">
    <citation type="journal article" date="2022" name="Nat. Genet.">
        <title>Improved pea reference genome and pan-genome highlight genomic features and evolutionary characteristics.</title>
        <authorList>
            <person name="Yang T."/>
            <person name="Liu R."/>
            <person name="Luo Y."/>
            <person name="Hu S."/>
            <person name="Wang D."/>
            <person name="Wang C."/>
            <person name="Pandey M.K."/>
            <person name="Ge S."/>
            <person name="Xu Q."/>
            <person name="Li N."/>
            <person name="Li G."/>
            <person name="Huang Y."/>
            <person name="Saxena R.K."/>
            <person name="Ji Y."/>
            <person name="Li M."/>
            <person name="Yan X."/>
            <person name="He Y."/>
            <person name="Liu Y."/>
            <person name="Wang X."/>
            <person name="Xiang C."/>
            <person name="Varshney R.K."/>
            <person name="Ding H."/>
            <person name="Gao S."/>
            <person name="Zong X."/>
        </authorList>
    </citation>
    <scope>NUCLEOTIDE SEQUENCE [LARGE SCALE GENOMIC DNA]</scope>
    <source>
        <strain evidence="8 9">cv. Zhongwan 6</strain>
    </source>
</reference>
<name>A0A9D5A6X6_PEA</name>
<dbReference type="Proteomes" id="UP001058974">
    <property type="component" value="Chromosome 6"/>
</dbReference>
<dbReference type="CDD" id="cd10017">
    <property type="entry name" value="B3_DNA"/>
    <property type="match status" value="2"/>
</dbReference>
<dbReference type="Pfam" id="PF02362">
    <property type="entry name" value="B3"/>
    <property type="match status" value="2"/>
</dbReference>
<dbReference type="GO" id="GO:0003677">
    <property type="term" value="F:DNA binding"/>
    <property type="evidence" value="ECO:0007669"/>
    <property type="project" value="UniProtKB-KW"/>
</dbReference>
<dbReference type="InterPro" id="IPR015300">
    <property type="entry name" value="DNA-bd_pseudobarrel_sf"/>
</dbReference>
<dbReference type="SUPFAM" id="SSF101936">
    <property type="entry name" value="DNA-binding pseudobarrel domain"/>
    <property type="match status" value="2"/>
</dbReference>
<proteinExistence type="predicted"/>
<dbReference type="PROSITE" id="PS50863">
    <property type="entry name" value="B3"/>
    <property type="match status" value="2"/>
</dbReference>
<keyword evidence="2" id="KW-0805">Transcription regulation</keyword>
<dbReference type="Gramene" id="Psat06G0317300-T1">
    <property type="protein sequence ID" value="KAI5397251.1"/>
    <property type="gene ID" value="KIW84_063173"/>
</dbReference>
<keyword evidence="5" id="KW-0539">Nucleus</keyword>
<comment type="subcellular location">
    <subcellularLocation>
        <location evidence="1">Nucleus</location>
    </subcellularLocation>
</comment>
<accession>A0A9D5A6X6</accession>
<dbReference type="InterPro" id="IPR044837">
    <property type="entry name" value="REM16-like"/>
</dbReference>
<keyword evidence="9" id="KW-1185">Reference proteome</keyword>
<dbReference type="PANTHER" id="PTHR31391">
    <property type="entry name" value="B3 DOMAIN-CONTAINING PROTEIN OS11G0197600-RELATED"/>
    <property type="match status" value="1"/>
</dbReference>
<feature type="compositionally biased region" description="Basic and acidic residues" evidence="6">
    <location>
        <begin position="9"/>
        <end position="20"/>
    </location>
</feature>
<evidence type="ECO:0000256" key="1">
    <source>
        <dbReference type="ARBA" id="ARBA00004123"/>
    </source>
</evidence>
<dbReference type="AlphaFoldDB" id="A0A9D5A6X6"/>
<feature type="region of interest" description="Disordered" evidence="6">
    <location>
        <begin position="1"/>
        <end position="29"/>
    </location>
</feature>
<dbReference type="EMBL" id="JAMSHJ010000006">
    <property type="protein sequence ID" value="KAI5397251.1"/>
    <property type="molecule type" value="Genomic_DNA"/>
</dbReference>